<comment type="caution">
    <text evidence="2">The sequence shown here is derived from an EMBL/GenBank/DDBJ whole genome shotgun (WGS) entry which is preliminary data.</text>
</comment>
<keyword evidence="1" id="KW-0812">Transmembrane</keyword>
<sequence>MSTSQILGVRMFCIALGWGFGALIFGTDAVWIMGIKSFIWCGFIGGSIGIMLTSK</sequence>
<feature type="transmembrane region" description="Helical" evidence="1">
    <location>
        <begin position="31"/>
        <end position="52"/>
    </location>
</feature>
<accession>A0A094PZI9</accession>
<gene>
    <name evidence="2" type="ORF">GM51_10850</name>
</gene>
<proteinExistence type="predicted"/>
<dbReference type="AlphaFoldDB" id="A0A094PZI9"/>
<name>A0A094PZI9_9ZZZZ</name>
<keyword evidence="1" id="KW-0472">Membrane</keyword>
<evidence type="ECO:0000256" key="1">
    <source>
        <dbReference type="SAM" id="Phobius"/>
    </source>
</evidence>
<organism evidence="2">
    <name type="scientific">freshwater metagenome</name>
    <dbReference type="NCBI Taxonomy" id="449393"/>
    <lineage>
        <taxon>unclassified sequences</taxon>
        <taxon>metagenomes</taxon>
        <taxon>ecological metagenomes</taxon>
    </lineage>
</organism>
<feature type="transmembrane region" description="Helical" evidence="1">
    <location>
        <begin position="7"/>
        <end position="25"/>
    </location>
</feature>
<keyword evidence="1" id="KW-1133">Transmembrane helix</keyword>
<reference evidence="2" key="1">
    <citation type="submission" date="2014-06" db="EMBL/GenBank/DDBJ databases">
        <title>Key roles for freshwater Actinobacteria revealed by deep metagenomic sequencing.</title>
        <authorList>
            <person name="Ghai R."/>
            <person name="Mizuno C.M."/>
            <person name="Picazo A."/>
            <person name="Camacho A."/>
            <person name="Rodriguez-Valera F."/>
        </authorList>
    </citation>
    <scope>NUCLEOTIDE SEQUENCE</scope>
</reference>
<evidence type="ECO:0000313" key="2">
    <source>
        <dbReference type="EMBL" id="KGA17260.1"/>
    </source>
</evidence>
<dbReference type="EMBL" id="JNSL01000065">
    <property type="protein sequence ID" value="KGA17260.1"/>
    <property type="molecule type" value="Genomic_DNA"/>
</dbReference>
<protein>
    <submittedName>
        <fullName evidence="2">Uncharacterized protein</fullName>
    </submittedName>
</protein>